<feature type="domain" description="Plasmid replication protein C N-terminal" evidence="3">
    <location>
        <begin position="5"/>
        <end position="153"/>
    </location>
</feature>
<feature type="region of interest" description="Disordered" evidence="2">
    <location>
        <begin position="206"/>
        <end position="250"/>
    </location>
</feature>
<feature type="coiled-coil region" evidence="1">
    <location>
        <begin position="125"/>
        <end position="155"/>
    </location>
</feature>
<dbReference type="InterPro" id="IPR005090">
    <property type="entry name" value="RepC_N"/>
</dbReference>
<evidence type="ECO:0000313" key="5">
    <source>
        <dbReference type="Proteomes" id="UP000019063"/>
    </source>
</evidence>
<evidence type="ECO:0000256" key="1">
    <source>
        <dbReference type="SAM" id="Coils"/>
    </source>
</evidence>
<dbReference type="EMBL" id="AQQW01000012">
    <property type="protein sequence ID" value="ETW11413.1"/>
    <property type="molecule type" value="Genomic_DNA"/>
</dbReference>
<sequence length="357" mass="39392">MFRPVLRRDLMAAVRRTRRHYGLNTGDVLVLDVLLSFLPCRDRTSGQDRPITAETMPVIYAANATICGRANDMDPRVLRRHIARLVSAGFLVRRDSATGKRFALRAGGQVRGAYGLDVSPLLSRHAEISETAARLDEEAEEMRSLRAEALTLRGTLLDRAGALTAEALSFVETAKTVLRRTSLAVRDALAIRDRMRRLLGACEAPCPAPENAPTPDDQDTTATARETDEMTAGNGESVRQVESPKIDTKSVGPIRPETIFTTWDVCSALHDLRPTPPKTVREFQEFIYDLGPYLGVAHRTLADAILAIGWTEMLRALNVMVERAATISNPNGYLVSLTRDWLARSGRNRVDCSRATA</sequence>
<proteinExistence type="predicted"/>
<dbReference type="eggNOG" id="COG1846">
    <property type="taxonomic scope" value="Bacteria"/>
</dbReference>
<evidence type="ECO:0000256" key="2">
    <source>
        <dbReference type="SAM" id="MobiDB-lite"/>
    </source>
</evidence>
<keyword evidence="1" id="KW-0175">Coiled coil</keyword>
<gene>
    <name evidence="4" type="ORF">ATO8_17120</name>
</gene>
<reference evidence="4 5" key="1">
    <citation type="journal article" date="2014" name="Antonie Van Leeuwenhoek">
        <title>Roseivivax atlanticus sp. nov., isolated from surface seawater of the Atlantic Ocean.</title>
        <authorList>
            <person name="Li G."/>
            <person name="Lai Q."/>
            <person name="Liu X."/>
            <person name="Sun F."/>
            <person name="Shao Z."/>
        </authorList>
    </citation>
    <scope>NUCLEOTIDE SEQUENCE [LARGE SCALE GENOMIC DNA]</scope>
    <source>
        <strain evidence="4 5">22II-s10s</strain>
    </source>
</reference>
<accession>W4HGA4</accession>
<dbReference type="NCBIfam" id="NF040974">
    <property type="entry name" value="RepABC_RepC"/>
    <property type="match status" value="1"/>
</dbReference>
<comment type="caution">
    <text evidence="4">The sequence shown here is derived from an EMBL/GenBank/DDBJ whole genome shotgun (WGS) entry which is preliminary data.</text>
</comment>
<dbReference type="Proteomes" id="UP000019063">
    <property type="component" value="Unassembled WGS sequence"/>
</dbReference>
<feature type="compositionally biased region" description="Low complexity" evidence="2">
    <location>
        <begin position="213"/>
        <end position="224"/>
    </location>
</feature>
<protein>
    <submittedName>
        <fullName evidence="4">Replication initiation protein RepC</fullName>
    </submittedName>
</protein>
<evidence type="ECO:0000313" key="4">
    <source>
        <dbReference type="EMBL" id="ETW11413.1"/>
    </source>
</evidence>
<organism evidence="4 5">
    <name type="scientific">Roseivivax marinus</name>
    <dbReference type="NCBI Taxonomy" id="1379903"/>
    <lineage>
        <taxon>Bacteria</taxon>
        <taxon>Pseudomonadati</taxon>
        <taxon>Pseudomonadota</taxon>
        <taxon>Alphaproteobacteria</taxon>
        <taxon>Rhodobacterales</taxon>
        <taxon>Roseobacteraceae</taxon>
        <taxon>Roseivivax</taxon>
    </lineage>
</organism>
<dbReference type="AlphaFoldDB" id="W4HGA4"/>
<dbReference type="InterPro" id="IPR047611">
    <property type="entry name" value="RepABC_RepC"/>
</dbReference>
<dbReference type="STRING" id="1379903.ATO8_17120"/>
<name>W4HGA4_9RHOB</name>
<dbReference type="Pfam" id="PF03428">
    <property type="entry name" value="RP-C"/>
    <property type="match status" value="1"/>
</dbReference>
<evidence type="ECO:0000259" key="3">
    <source>
        <dbReference type="Pfam" id="PF03428"/>
    </source>
</evidence>
<keyword evidence="5" id="KW-1185">Reference proteome</keyword>